<evidence type="ECO:0000313" key="2">
    <source>
        <dbReference type="Proteomes" id="UP000636800"/>
    </source>
</evidence>
<reference evidence="1 2" key="1">
    <citation type="journal article" date="2020" name="Nat. Food">
        <title>A phased Vanilla planifolia genome enables genetic improvement of flavour and production.</title>
        <authorList>
            <person name="Hasing T."/>
            <person name="Tang H."/>
            <person name="Brym M."/>
            <person name="Khazi F."/>
            <person name="Huang T."/>
            <person name="Chambers A.H."/>
        </authorList>
    </citation>
    <scope>NUCLEOTIDE SEQUENCE [LARGE SCALE GENOMIC DNA]</scope>
    <source>
        <tissue evidence="1">Leaf</tissue>
    </source>
</reference>
<proteinExistence type="predicted"/>
<dbReference type="InterPro" id="IPR006873">
    <property type="entry name" value="DUF620"/>
</dbReference>
<dbReference type="Proteomes" id="UP000636800">
    <property type="component" value="Chromosome 3"/>
</dbReference>
<protein>
    <submittedName>
        <fullName evidence="1">Uncharacterized protein</fullName>
    </submittedName>
</protein>
<dbReference type="Pfam" id="PF04788">
    <property type="entry name" value="DUF620"/>
    <property type="match status" value="1"/>
</dbReference>
<dbReference type="PANTHER" id="PTHR31300">
    <property type="entry name" value="LIPASE"/>
    <property type="match status" value="1"/>
</dbReference>
<dbReference type="PANTHER" id="PTHR31300:SF3">
    <property type="entry name" value="GB|AAD30234.1"/>
    <property type="match status" value="1"/>
</dbReference>
<evidence type="ECO:0000313" key="1">
    <source>
        <dbReference type="EMBL" id="KAG0489131.1"/>
    </source>
</evidence>
<dbReference type="OrthoDB" id="433309at2759"/>
<organism evidence="1 2">
    <name type="scientific">Vanilla planifolia</name>
    <name type="common">Vanilla</name>
    <dbReference type="NCBI Taxonomy" id="51239"/>
    <lineage>
        <taxon>Eukaryota</taxon>
        <taxon>Viridiplantae</taxon>
        <taxon>Streptophyta</taxon>
        <taxon>Embryophyta</taxon>
        <taxon>Tracheophyta</taxon>
        <taxon>Spermatophyta</taxon>
        <taxon>Magnoliopsida</taxon>
        <taxon>Liliopsida</taxon>
        <taxon>Asparagales</taxon>
        <taxon>Orchidaceae</taxon>
        <taxon>Vanilloideae</taxon>
        <taxon>Vanilleae</taxon>
        <taxon>Vanilla</taxon>
    </lineage>
</organism>
<comment type="caution">
    <text evidence="1">The sequence shown here is derived from an EMBL/GenBank/DDBJ whole genome shotgun (WGS) entry which is preliminary data.</text>
</comment>
<accession>A0A835VAJ1</accession>
<gene>
    <name evidence="1" type="ORF">HPP92_007942</name>
</gene>
<dbReference type="AlphaFoldDB" id="A0A835VAJ1"/>
<dbReference type="EMBL" id="JADCNL010000003">
    <property type="protein sequence ID" value="KAG0489131.1"/>
    <property type="molecule type" value="Genomic_DNA"/>
</dbReference>
<sequence>MGSLAPLSEEPISGEDGLSKRNYSFRSWLRKQLFQRKSNLKVLLSVMGCPLSPVSILPKQPRGVASSAEYIIQQFRATSGCGKMESTAVKSMYATGRVAMTEKHGPGAASSSSLGYGQEGSFVVWQMSPGMWLVDLKVSGFQIAAGSDGRVAWRRTPWLGAHAAKGGVRPLRRALQGLDPVTIAAVFSSAQHIGDKQIDEEDCFVLRLEAHASKLSEQSDSTVDVIEHVMFGCFSERSGLLVHLEDSQLMRIQSPGSHAMYWKTAISSWMKDYAPADGMMVARSGRSVVNLERFGVAGNKTLSLSTIMEENWRIDDVEFNVPGLTADFFIPPEEIKDLS</sequence>
<name>A0A835VAJ1_VANPL</name>
<keyword evidence="2" id="KW-1185">Reference proteome</keyword>